<comment type="caution">
    <text evidence="2">The sequence shown here is derived from an EMBL/GenBank/DDBJ whole genome shotgun (WGS) entry which is preliminary data.</text>
</comment>
<name>A0ABV9PWV8_9BACL</name>
<keyword evidence="3" id="KW-1185">Reference proteome</keyword>
<evidence type="ECO:0000313" key="3">
    <source>
        <dbReference type="Proteomes" id="UP001596002"/>
    </source>
</evidence>
<dbReference type="Proteomes" id="UP001596002">
    <property type="component" value="Unassembled WGS sequence"/>
</dbReference>
<keyword evidence="1" id="KW-0472">Membrane</keyword>
<reference evidence="3" key="1">
    <citation type="journal article" date="2019" name="Int. J. Syst. Evol. Microbiol.">
        <title>The Global Catalogue of Microorganisms (GCM) 10K type strain sequencing project: providing services to taxonomists for standard genome sequencing and annotation.</title>
        <authorList>
            <consortium name="The Broad Institute Genomics Platform"/>
            <consortium name="The Broad Institute Genome Sequencing Center for Infectious Disease"/>
            <person name="Wu L."/>
            <person name="Ma J."/>
        </authorList>
    </citation>
    <scope>NUCLEOTIDE SEQUENCE [LARGE SCALE GENOMIC DNA]</scope>
    <source>
        <strain evidence="3">WYCCWR 12678</strain>
    </source>
</reference>
<evidence type="ECO:0000256" key="1">
    <source>
        <dbReference type="SAM" id="Phobius"/>
    </source>
</evidence>
<keyword evidence="1" id="KW-1133">Transmembrane helix</keyword>
<feature type="transmembrane region" description="Helical" evidence="1">
    <location>
        <begin position="43"/>
        <end position="70"/>
    </location>
</feature>
<dbReference type="EMBL" id="JBHSHC010000017">
    <property type="protein sequence ID" value="MFC4766431.1"/>
    <property type="molecule type" value="Genomic_DNA"/>
</dbReference>
<sequence length="85" mass="9763">MSFLAAMLQVLVFLILLKASHILYWNLRKSYYIHPWLLETCIAVVLVALFHFVTSVWVLVIVSSIVLGLIRGDQESKSVSNRQLF</sequence>
<organism evidence="2 3">
    <name type="scientific">Effusibacillus consociatus</name>
    <dbReference type="NCBI Taxonomy" id="1117041"/>
    <lineage>
        <taxon>Bacteria</taxon>
        <taxon>Bacillati</taxon>
        <taxon>Bacillota</taxon>
        <taxon>Bacilli</taxon>
        <taxon>Bacillales</taxon>
        <taxon>Alicyclobacillaceae</taxon>
        <taxon>Effusibacillus</taxon>
    </lineage>
</organism>
<dbReference type="RefSeq" id="WP_380024284.1">
    <property type="nucleotide sequence ID" value="NZ_JBHSHC010000017.1"/>
</dbReference>
<proteinExistence type="predicted"/>
<accession>A0ABV9PWV8</accession>
<evidence type="ECO:0000313" key="2">
    <source>
        <dbReference type="EMBL" id="MFC4766431.1"/>
    </source>
</evidence>
<protein>
    <submittedName>
        <fullName evidence="2">Uncharacterized protein</fullName>
    </submittedName>
</protein>
<gene>
    <name evidence="2" type="ORF">ACFO8Q_03335</name>
</gene>
<keyword evidence="1" id="KW-0812">Transmembrane</keyword>